<feature type="coiled-coil region" evidence="15">
    <location>
        <begin position="288"/>
        <end position="315"/>
    </location>
</feature>
<feature type="region of interest" description="Disordered" evidence="16">
    <location>
        <begin position="114"/>
        <end position="155"/>
    </location>
</feature>
<comment type="subcellular location">
    <subcellularLocation>
        <location evidence="2 14">Nucleus</location>
    </subcellularLocation>
</comment>
<organism evidence="18 19">
    <name type="scientific">Aduncisulcus paluster</name>
    <dbReference type="NCBI Taxonomy" id="2918883"/>
    <lineage>
        <taxon>Eukaryota</taxon>
        <taxon>Metamonada</taxon>
        <taxon>Carpediemonas-like organisms</taxon>
        <taxon>Aduncisulcus</taxon>
    </lineage>
</organism>
<dbReference type="InterPro" id="IPR017907">
    <property type="entry name" value="Znf_RING_CS"/>
</dbReference>
<dbReference type="EMBL" id="BQXS01010009">
    <property type="protein sequence ID" value="GKT32571.1"/>
    <property type="molecule type" value="Genomic_DNA"/>
</dbReference>
<dbReference type="InterPro" id="IPR001841">
    <property type="entry name" value="Znf_RING"/>
</dbReference>
<feature type="compositionally biased region" description="Low complexity" evidence="16">
    <location>
        <begin position="675"/>
        <end position="690"/>
    </location>
</feature>
<protein>
    <recommendedName>
        <fullName evidence="14">E3 ubiquitin protein ligase</fullName>
        <ecNumber evidence="14">2.3.2.27</ecNumber>
    </recommendedName>
</protein>
<dbReference type="CDD" id="cd16499">
    <property type="entry name" value="RING-HC_Bre1-like"/>
    <property type="match status" value="1"/>
</dbReference>
<evidence type="ECO:0000256" key="1">
    <source>
        <dbReference type="ARBA" id="ARBA00000900"/>
    </source>
</evidence>
<feature type="compositionally biased region" description="Basic and acidic residues" evidence="16">
    <location>
        <begin position="130"/>
        <end position="153"/>
    </location>
</feature>
<dbReference type="Gene3D" id="3.30.40.10">
    <property type="entry name" value="Zinc/RING finger domain, C3HC4 (zinc finger)"/>
    <property type="match status" value="1"/>
</dbReference>
<comment type="similarity">
    <text evidence="4 14">Belongs to the BRE1 family.</text>
</comment>
<feature type="compositionally biased region" description="Low complexity" evidence="16">
    <location>
        <begin position="412"/>
        <end position="428"/>
    </location>
</feature>
<evidence type="ECO:0000256" key="13">
    <source>
        <dbReference type="PROSITE-ProRule" id="PRU00175"/>
    </source>
</evidence>
<dbReference type="InterPro" id="IPR013956">
    <property type="entry name" value="E3_ubiquit_lig_Bre1"/>
</dbReference>
<dbReference type="SMART" id="SM00184">
    <property type="entry name" value="RING"/>
    <property type="match status" value="1"/>
</dbReference>
<evidence type="ECO:0000256" key="2">
    <source>
        <dbReference type="ARBA" id="ARBA00004123"/>
    </source>
</evidence>
<dbReference type="Pfam" id="PF00097">
    <property type="entry name" value="zf-C3HC4"/>
    <property type="match status" value="1"/>
</dbReference>
<feature type="compositionally biased region" description="Low complexity" evidence="16">
    <location>
        <begin position="227"/>
        <end position="256"/>
    </location>
</feature>
<evidence type="ECO:0000256" key="14">
    <source>
        <dbReference type="RuleBase" id="RU365038"/>
    </source>
</evidence>
<evidence type="ECO:0000256" key="10">
    <source>
        <dbReference type="ARBA" id="ARBA00022853"/>
    </source>
</evidence>
<keyword evidence="19" id="KW-1185">Reference proteome</keyword>
<evidence type="ECO:0000256" key="12">
    <source>
        <dbReference type="ARBA" id="ARBA00023242"/>
    </source>
</evidence>
<name>A0ABQ5KKW6_9EUKA</name>
<dbReference type="PROSITE" id="PS00518">
    <property type="entry name" value="ZF_RING_1"/>
    <property type="match status" value="1"/>
</dbReference>
<dbReference type="InterPro" id="IPR013083">
    <property type="entry name" value="Znf_RING/FYVE/PHD"/>
</dbReference>
<reference evidence="18" key="1">
    <citation type="submission" date="2022-03" db="EMBL/GenBank/DDBJ databases">
        <title>Draft genome sequence of Aduncisulcus paluster, a free-living microaerophilic Fornicata.</title>
        <authorList>
            <person name="Yuyama I."/>
            <person name="Kume K."/>
            <person name="Tamura T."/>
            <person name="Inagaki Y."/>
            <person name="Hashimoto T."/>
        </authorList>
    </citation>
    <scope>NUCLEOTIDE SEQUENCE</scope>
    <source>
        <strain evidence="18">NY0171</strain>
    </source>
</reference>
<dbReference type="EC" id="2.3.2.27" evidence="14"/>
<evidence type="ECO:0000256" key="8">
    <source>
        <dbReference type="ARBA" id="ARBA00022786"/>
    </source>
</evidence>
<keyword evidence="10 14" id="KW-0156">Chromatin regulator</keyword>
<evidence type="ECO:0000256" key="15">
    <source>
        <dbReference type="SAM" id="Coils"/>
    </source>
</evidence>
<evidence type="ECO:0000259" key="17">
    <source>
        <dbReference type="PROSITE" id="PS50089"/>
    </source>
</evidence>
<comment type="caution">
    <text evidence="18">The sequence shown here is derived from an EMBL/GenBank/DDBJ whole genome shotgun (WGS) entry which is preliminary data.</text>
</comment>
<dbReference type="Proteomes" id="UP001057375">
    <property type="component" value="Unassembled WGS sequence"/>
</dbReference>
<feature type="domain" description="RING-type" evidence="17">
    <location>
        <begin position="852"/>
        <end position="891"/>
    </location>
</feature>
<sequence>MGDLEQTIILKQRDALITKLAAQNSQISSLQSDLELEKEEKSKLIGLLFEHFSYVCDNIKASTALSTPSKTPKELVDFLSRADISTCDGANVLVKSIHRLSGLLYESKKHFESVPVKDEEEETKPVNLDAPKEEESLVKKEEEEDHKESKEAQPEVVSKPIPAFIYCPNLSPAGHLASVCEDIKLARRETQRRVIDREVDERAFVSQIKSLEEKVKTLEEENETLKKNQSSGVAASSSSSTSVHSSASDSASTVAPSKRRSAAIPLSSAHSTRKELTMDDISAITAENGKVKAEASNLRRKMEKQREAIGRLSDRLDFELKKFKAVVDVFESSGMPEPSIASINSLSAIINPSYFQSPGNPVTADGASSSTVITPGHLSASSSSAASLVSGSEAGVDGSSSLQHNSHHHHVSIGASSSSASSSASGTTTSTSVESIAQAAMSSSVQSQLFNPAMMATISPHLRTISSFIEGKNNTIDTLKKKLLATDDTIDGLEKEIAVMKNFADERRKASSDLDAQLVKLREEIDVHMQRAVEREKKATQVINDSNATVCGAEKAMEEWKTKFEEEHDLFLAIEKELMAERAKNTSHHERVSALFKKVSEIGSKDDVMPEDDVEEVRKETEEAWQEVDDVNEQLSEVQKELSSVRALLNTLKRNDAMNKSEIATLKKRLEQKESSGAFQDGSSSSTTSSVLIGAPMIGGTHSLGGVPGHDQGQSIGGHDVTFTLNERILGLKAAKETEEHLAKALGEQLEKERREKAKIEERWAQIRKEKATAIAELSAAKSTIVGMSQHQDKSKLIIRDLEVKRDSLLSKCAGLKGALDTVRALWSGASPDKEIAELKLLRDELKANVYCPQCALRSPRNVVISTCGHTFCNSCVEEVLDSRLRKCPTCGGKFHKQDVIPIFLPIHGNKL</sequence>
<evidence type="ECO:0000256" key="4">
    <source>
        <dbReference type="ARBA" id="ARBA00005555"/>
    </source>
</evidence>
<feature type="region of interest" description="Disordered" evidence="16">
    <location>
        <begin position="390"/>
        <end position="428"/>
    </location>
</feature>
<evidence type="ECO:0000256" key="6">
    <source>
        <dbReference type="ARBA" id="ARBA00022723"/>
    </source>
</evidence>
<keyword evidence="11 14" id="KW-0175">Coiled coil</keyword>
<keyword evidence="8 14" id="KW-0833">Ubl conjugation pathway</keyword>
<feature type="coiled-coil region" evidence="15">
    <location>
        <begin position="628"/>
        <end position="655"/>
    </location>
</feature>
<evidence type="ECO:0000256" key="7">
    <source>
        <dbReference type="ARBA" id="ARBA00022771"/>
    </source>
</evidence>
<evidence type="ECO:0000256" key="16">
    <source>
        <dbReference type="SAM" id="MobiDB-lite"/>
    </source>
</evidence>
<keyword evidence="7 13" id="KW-0863">Zinc-finger</keyword>
<comment type="pathway">
    <text evidence="3 14">Protein modification; protein ubiquitination.</text>
</comment>
<evidence type="ECO:0000256" key="11">
    <source>
        <dbReference type="ARBA" id="ARBA00023054"/>
    </source>
</evidence>
<keyword evidence="6 14" id="KW-0479">Metal-binding</keyword>
<dbReference type="SUPFAM" id="SSF57850">
    <property type="entry name" value="RING/U-box"/>
    <property type="match status" value="1"/>
</dbReference>
<proteinExistence type="inferred from homology"/>
<keyword evidence="12 14" id="KW-0539">Nucleus</keyword>
<dbReference type="PANTHER" id="PTHR23163">
    <property type="entry name" value="RING FINGER PROTEIN-RELATED"/>
    <property type="match status" value="1"/>
</dbReference>
<keyword evidence="5 14" id="KW-0808">Transferase</keyword>
<feature type="coiled-coil region" evidence="15">
    <location>
        <begin position="736"/>
        <end position="770"/>
    </location>
</feature>
<evidence type="ECO:0000313" key="18">
    <source>
        <dbReference type="EMBL" id="GKT32571.1"/>
    </source>
</evidence>
<evidence type="ECO:0000256" key="3">
    <source>
        <dbReference type="ARBA" id="ARBA00004906"/>
    </source>
</evidence>
<dbReference type="PANTHER" id="PTHR23163:SF0">
    <property type="entry name" value="E3 UBIQUITIN-PROTEIN LIGASE BRE1"/>
    <property type="match status" value="1"/>
</dbReference>
<gene>
    <name evidence="18" type="ORF">ADUPG1_006695</name>
</gene>
<accession>A0ABQ5KKW6</accession>
<comment type="catalytic activity">
    <reaction evidence="1 14">
        <text>S-ubiquitinyl-[E2 ubiquitin-conjugating enzyme]-L-cysteine + [acceptor protein]-L-lysine = [E2 ubiquitin-conjugating enzyme]-L-cysteine + N(6)-ubiquitinyl-[acceptor protein]-L-lysine.</text>
        <dbReference type="EC" id="2.3.2.27"/>
    </reaction>
</comment>
<dbReference type="PROSITE" id="PS50089">
    <property type="entry name" value="ZF_RING_2"/>
    <property type="match status" value="1"/>
</dbReference>
<evidence type="ECO:0000256" key="5">
    <source>
        <dbReference type="ARBA" id="ARBA00022679"/>
    </source>
</evidence>
<evidence type="ECO:0000256" key="9">
    <source>
        <dbReference type="ARBA" id="ARBA00022833"/>
    </source>
</evidence>
<evidence type="ECO:0000313" key="19">
    <source>
        <dbReference type="Proteomes" id="UP001057375"/>
    </source>
</evidence>
<keyword evidence="9 14" id="KW-0862">Zinc</keyword>
<feature type="region of interest" description="Disordered" evidence="16">
    <location>
        <begin position="220"/>
        <end position="272"/>
    </location>
</feature>
<dbReference type="InterPro" id="IPR018957">
    <property type="entry name" value="Znf_C3HC4_RING-type"/>
</dbReference>
<feature type="region of interest" description="Disordered" evidence="16">
    <location>
        <begin position="674"/>
        <end position="694"/>
    </location>
</feature>
<feature type="compositionally biased region" description="Low complexity" evidence="16">
    <location>
        <begin position="390"/>
        <end position="404"/>
    </location>
</feature>